<comment type="caution">
    <text evidence="2">The sequence shown here is derived from an EMBL/GenBank/DDBJ whole genome shotgun (WGS) entry which is preliminary data.</text>
</comment>
<feature type="compositionally biased region" description="Polar residues" evidence="1">
    <location>
        <begin position="84"/>
        <end position="112"/>
    </location>
</feature>
<evidence type="ECO:0000256" key="1">
    <source>
        <dbReference type="SAM" id="MobiDB-lite"/>
    </source>
</evidence>
<evidence type="ECO:0000313" key="2">
    <source>
        <dbReference type="EMBL" id="KAK2730118.1"/>
    </source>
</evidence>
<accession>A0AAD9XZ81</accession>
<evidence type="ECO:0000313" key="3">
    <source>
        <dbReference type="Proteomes" id="UP001281614"/>
    </source>
</evidence>
<reference evidence="2" key="1">
    <citation type="submission" date="2023-02" db="EMBL/GenBank/DDBJ databases">
        <title>Colletotrichum kahawae CIFC_Que2 genome sequencing and assembly.</title>
        <authorList>
            <person name="Baroncelli R."/>
        </authorList>
    </citation>
    <scope>NUCLEOTIDE SEQUENCE</scope>
    <source>
        <strain evidence="2">CIFC_Que2</strain>
    </source>
</reference>
<name>A0AAD9XZ81_COLKA</name>
<keyword evidence="3" id="KW-1185">Reference proteome</keyword>
<feature type="region of interest" description="Disordered" evidence="1">
    <location>
        <begin position="1"/>
        <end position="29"/>
    </location>
</feature>
<organism evidence="2 3">
    <name type="scientific">Colletotrichum kahawae</name>
    <name type="common">Coffee berry disease fungus</name>
    <dbReference type="NCBI Taxonomy" id="34407"/>
    <lineage>
        <taxon>Eukaryota</taxon>
        <taxon>Fungi</taxon>
        <taxon>Dikarya</taxon>
        <taxon>Ascomycota</taxon>
        <taxon>Pezizomycotina</taxon>
        <taxon>Sordariomycetes</taxon>
        <taxon>Hypocreomycetidae</taxon>
        <taxon>Glomerellales</taxon>
        <taxon>Glomerellaceae</taxon>
        <taxon>Colletotrichum</taxon>
        <taxon>Colletotrichum gloeosporioides species complex</taxon>
    </lineage>
</organism>
<gene>
    <name evidence="2" type="ORF">CKAH01_09771</name>
</gene>
<protein>
    <submittedName>
        <fullName evidence="2">Uncharacterized protein</fullName>
    </submittedName>
</protein>
<sequence>MPYYGPKQDEEEQQEANDVHAPKVPSSSSGFFSSGWLRWLSWIHIMVGCKSGLLDNVPTRSLSLSAGSPVLDNHRQRSPAMPLRTQQPPGLQGHSLSLTAPDSQSHAQTSTKTQKERKP</sequence>
<dbReference type="Proteomes" id="UP001281614">
    <property type="component" value="Unassembled WGS sequence"/>
</dbReference>
<dbReference type="EMBL" id="VYYT01000710">
    <property type="protein sequence ID" value="KAK2730118.1"/>
    <property type="molecule type" value="Genomic_DNA"/>
</dbReference>
<dbReference type="AlphaFoldDB" id="A0AAD9XZ81"/>
<feature type="region of interest" description="Disordered" evidence="1">
    <location>
        <begin position="58"/>
        <end position="119"/>
    </location>
</feature>
<proteinExistence type="predicted"/>